<dbReference type="EMBL" id="JBHSHJ010000001">
    <property type="protein sequence ID" value="MFC4787387.1"/>
    <property type="molecule type" value="Genomic_DNA"/>
</dbReference>
<evidence type="ECO:0008006" key="4">
    <source>
        <dbReference type="Google" id="ProtNLM"/>
    </source>
</evidence>
<proteinExistence type="predicted"/>
<evidence type="ECO:0000313" key="2">
    <source>
        <dbReference type="EMBL" id="MFC4787387.1"/>
    </source>
</evidence>
<reference evidence="3" key="1">
    <citation type="journal article" date="2019" name="Int. J. Syst. Evol. Microbiol.">
        <title>The Global Catalogue of Microorganisms (GCM) 10K type strain sequencing project: providing services to taxonomists for standard genome sequencing and annotation.</title>
        <authorList>
            <consortium name="The Broad Institute Genomics Platform"/>
            <consortium name="The Broad Institute Genome Sequencing Center for Infectious Disease"/>
            <person name="Wu L."/>
            <person name="Ma J."/>
        </authorList>
    </citation>
    <scope>NUCLEOTIDE SEQUENCE [LARGE SCALE GENOMIC DNA]</scope>
    <source>
        <strain evidence="3">CCUG 49452</strain>
    </source>
</reference>
<comment type="caution">
    <text evidence="2">The sequence shown here is derived from an EMBL/GenBank/DDBJ whole genome shotgun (WGS) entry which is preliminary data.</text>
</comment>
<sequence length="62" mass="6762">MSTSLWDAPIWQDSGTWIVLGISLLFLVVGVVMHRIIMKVVRSPQAPPQPLAPGQDESTPPP</sequence>
<feature type="transmembrane region" description="Helical" evidence="1">
    <location>
        <begin position="15"/>
        <end position="33"/>
    </location>
</feature>
<dbReference type="Proteomes" id="UP001596001">
    <property type="component" value="Unassembled WGS sequence"/>
</dbReference>
<evidence type="ECO:0000313" key="3">
    <source>
        <dbReference type="Proteomes" id="UP001596001"/>
    </source>
</evidence>
<organism evidence="2 3">
    <name type="scientific">Giesbergeria sinuosa</name>
    <dbReference type="NCBI Taxonomy" id="80883"/>
    <lineage>
        <taxon>Bacteria</taxon>
        <taxon>Pseudomonadati</taxon>
        <taxon>Pseudomonadota</taxon>
        <taxon>Betaproteobacteria</taxon>
        <taxon>Burkholderiales</taxon>
        <taxon>Comamonadaceae</taxon>
        <taxon>Giesbergeria</taxon>
    </lineage>
</organism>
<protein>
    <recommendedName>
        <fullName evidence="4">ATP synthase F0 subunit 8</fullName>
    </recommendedName>
</protein>
<keyword evidence="1" id="KW-1133">Transmembrane helix</keyword>
<name>A0ABV9Q9Y7_9BURK</name>
<accession>A0ABV9Q9Y7</accession>
<dbReference type="RefSeq" id="WP_382428797.1">
    <property type="nucleotide sequence ID" value="NZ_JBHSHJ010000001.1"/>
</dbReference>
<keyword evidence="3" id="KW-1185">Reference proteome</keyword>
<keyword evidence="1" id="KW-0472">Membrane</keyword>
<evidence type="ECO:0000256" key="1">
    <source>
        <dbReference type="SAM" id="Phobius"/>
    </source>
</evidence>
<keyword evidence="1" id="KW-0812">Transmembrane</keyword>
<gene>
    <name evidence="2" type="ORF">ACFO6X_00035</name>
</gene>